<evidence type="ECO:0000256" key="1">
    <source>
        <dbReference type="SAM" id="MobiDB-lite"/>
    </source>
</evidence>
<feature type="compositionally biased region" description="Polar residues" evidence="1">
    <location>
        <begin position="252"/>
        <end position="266"/>
    </location>
</feature>
<reference evidence="3" key="1">
    <citation type="journal article" date="2021" name="Mol. Ecol. Resour.">
        <title>Apolygus lucorum genome provides insights into omnivorousness and mesophyll feeding.</title>
        <authorList>
            <person name="Liu Y."/>
            <person name="Liu H."/>
            <person name="Wang H."/>
            <person name="Huang T."/>
            <person name="Liu B."/>
            <person name="Yang B."/>
            <person name="Yin L."/>
            <person name="Li B."/>
            <person name="Zhang Y."/>
            <person name="Zhang S."/>
            <person name="Jiang F."/>
            <person name="Zhang X."/>
            <person name="Ren Y."/>
            <person name="Wang B."/>
            <person name="Wang S."/>
            <person name="Lu Y."/>
            <person name="Wu K."/>
            <person name="Fan W."/>
            <person name="Wang G."/>
        </authorList>
    </citation>
    <scope>NUCLEOTIDE SEQUENCE</scope>
    <source>
        <strain evidence="3">12Hb</strain>
    </source>
</reference>
<feature type="chain" id="PRO_5035752852" evidence="2">
    <location>
        <begin position="17"/>
        <end position="404"/>
    </location>
</feature>
<feature type="region of interest" description="Disordered" evidence="1">
    <location>
        <begin position="252"/>
        <end position="318"/>
    </location>
</feature>
<protein>
    <submittedName>
        <fullName evidence="3">Uncharacterized protein</fullName>
    </submittedName>
</protein>
<keyword evidence="4" id="KW-1185">Reference proteome</keyword>
<gene>
    <name evidence="3" type="ORF">GE061_007769</name>
</gene>
<name>A0A8S9WP71_APOLU</name>
<dbReference type="AlphaFoldDB" id="A0A8S9WP71"/>
<sequence length="404" mass="44269">MKAVFIVAFIVALSQGQFVEHTPASLLTKLEGQIKEISDVLVSNPPPSNKEVLGELKKNAEAALPELREEKESGWTETGGCNRKMCFDVVNKGIDISDKIIKETEQSFWAPNMTDVKPTGLTAIRPTVGPVQKTKEGLYQNKKGSGCISISSVMVKAIKSALIEAAEYNNPVDGKRKTGSVGIKGRLQSKNGIHSKSTAASPPRVQNKKCTNVSAPNYNKKRGSGLMSKLELISRMNMEGVIGPKSMSALELTSSKKTCPESSGQLKASHRKKTETSPSRLPRSPTRKVQKDNSKRKSMVSVPSSPDRKTSVSKKSACVVSSPSVKNTNQMPSGCLETRSQLSSLSLDSLKFLKRPQKQHVEPDITTYEFMRKLMSYSSTGFREIRDERRVVKTPTLDAIPEEI</sequence>
<keyword evidence="2" id="KW-0732">Signal</keyword>
<proteinExistence type="predicted"/>
<comment type="caution">
    <text evidence="3">The sequence shown here is derived from an EMBL/GenBank/DDBJ whole genome shotgun (WGS) entry which is preliminary data.</text>
</comment>
<accession>A0A8S9WP71</accession>
<dbReference type="Proteomes" id="UP000466442">
    <property type="component" value="Linkage Group LG16"/>
</dbReference>
<feature type="compositionally biased region" description="Polar residues" evidence="1">
    <location>
        <begin position="188"/>
        <end position="200"/>
    </location>
</feature>
<evidence type="ECO:0000256" key="2">
    <source>
        <dbReference type="SAM" id="SignalP"/>
    </source>
</evidence>
<organism evidence="3 4">
    <name type="scientific">Apolygus lucorum</name>
    <name type="common">Small green plant bug</name>
    <name type="synonym">Lygocoris lucorum</name>
    <dbReference type="NCBI Taxonomy" id="248454"/>
    <lineage>
        <taxon>Eukaryota</taxon>
        <taxon>Metazoa</taxon>
        <taxon>Ecdysozoa</taxon>
        <taxon>Arthropoda</taxon>
        <taxon>Hexapoda</taxon>
        <taxon>Insecta</taxon>
        <taxon>Pterygota</taxon>
        <taxon>Neoptera</taxon>
        <taxon>Paraneoptera</taxon>
        <taxon>Hemiptera</taxon>
        <taxon>Heteroptera</taxon>
        <taxon>Panheteroptera</taxon>
        <taxon>Cimicomorpha</taxon>
        <taxon>Miridae</taxon>
        <taxon>Mirini</taxon>
        <taxon>Apolygus</taxon>
    </lineage>
</organism>
<evidence type="ECO:0000313" key="3">
    <source>
        <dbReference type="EMBL" id="KAF6198024.1"/>
    </source>
</evidence>
<feature type="region of interest" description="Disordered" evidence="1">
    <location>
        <begin position="174"/>
        <end position="223"/>
    </location>
</feature>
<feature type="signal peptide" evidence="2">
    <location>
        <begin position="1"/>
        <end position="16"/>
    </location>
</feature>
<evidence type="ECO:0000313" key="4">
    <source>
        <dbReference type="Proteomes" id="UP000466442"/>
    </source>
</evidence>
<dbReference type="EMBL" id="WIXP02000016">
    <property type="protein sequence ID" value="KAF6198024.1"/>
    <property type="molecule type" value="Genomic_DNA"/>
</dbReference>
<feature type="compositionally biased region" description="Polar residues" evidence="1">
    <location>
        <begin position="208"/>
        <end position="217"/>
    </location>
</feature>